<dbReference type="SUPFAM" id="SSF53098">
    <property type="entry name" value="Ribonuclease H-like"/>
    <property type="match status" value="1"/>
</dbReference>
<dbReference type="InterPro" id="IPR012337">
    <property type="entry name" value="RNaseH-like_sf"/>
</dbReference>
<dbReference type="GO" id="GO:0005829">
    <property type="term" value="C:cytosol"/>
    <property type="evidence" value="ECO:0007669"/>
    <property type="project" value="TreeGrafter"/>
</dbReference>
<gene>
    <name evidence="2" type="ordered locus">Marky_0969</name>
</gene>
<dbReference type="HOGENOM" id="CLU_1124114_0_0_0"/>
<organism evidence="2 3">
    <name type="scientific">Marinithermus hydrothermalis (strain DSM 14884 / JCM 11576 / T1)</name>
    <dbReference type="NCBI Taxonomy" id="869210"/>
    <lineage>
        <taxon>Bacteria</taxon>
        <taxon>Thermotogati</taxon>
        <taxon>Deinococcota</taxon>
        <taxon>Deinococci</taxon>
        <taxon>Thermales</taxon>
        <taxon>Thermaceae</taxon>
        <taxon>Marinithermus</taxon>
    </lineage>
</organism>
<sequence>MIPAPYRLASRLVRLLREAKQPASPEVLAAHLLAARRVPSSERFLREVLDGRFWQEGGRVGLWEWRYAFPPPGEPVVVLDLETTGLSPERDEIIEVALIRVEGARRLEYSRLVNPGRPIPPRITRLTGIRSGDVRDQPDVYTVLEEVVPLLEGATLVIQNAPFDLGFLRPRFAKLSVTIRNEVIDTVQWARRALPGMRRRSLDHLIEVFEVPKRSRHRAFEDAEATLAVAYELYYMLTAGKARALGEV</sequence>
<dbReference type="Proteomes" id="UP000007030">
    <property type="component" value="Chromosome"/>
</dbReference>
<reference evidence="2 3" key="1">
    <citation type="journal article" date="2012" name="Stand. Genomic Sci.">
        <title>Complete genome sequence of the aerobic, heterotroph Marinithermus hydrothermalis type strain (T1(T)) from a deep-sea hydrothermal vent chimney.</title>
        <authorList>
            <person name="Copeland A."/>
            <person name="Gu W."/>
            <person name="Yasawong M."/>
            <person name="Lapidus A."/>
            <person name="Lucas S."/>
            <person name="Deshpande S."/>
            <person name="Pagani I."/>
            <person name="Tapia R."/>
            <person name="Cheng J.F."/>
            <person name="Goodwin L.A."/>
            <person name="Pitluck S."/>
            <person name="Liolios K."/>
            <person name="Ivanova N."/>
            <person name="Mavromatis K."/>
            <person name="Mikhailova N."/>
            <person name="Pati A."/>
            <person name="Chen A."/>
            <person name="Palaniappan K."/>
            <person name="Land M."/>
            <person name="Pan C."/>
            <person name="Brambilla E.M."/>
            <person name="Rohde M."/>
            <person name="Tindall B.J."/>
            <person name="Sikorski J."/>
            <person name="Goker M."/>
            <person name="Detter J.C."/>
            <person name="Bristow J."/>
            <person name="Eisen J.A."/>
            <person name="Markowitz V."/>
            <person name="Hugenholtz P."/>
            <person name="Kyrpides N.C."/>
            <person name="Klenk H.P."/>
            <person name="Woyke T."/>
        </authorList>
    </citation>
    <scope>NUCLEOTIDE SEQUENCE [LARGE SCALE GENOMIC DNA]</scope>
    <source>
        <strain evidence="3">DSM 14884 / JCM 11576 / T1</strain>
    </source>
</reference>
<dbReference type="CDD" id="cd06127">
    <property type="entry name" value="DEDDh"/>
    <property type="match status" value="1"/>
</dbReference>
<keyword evidence="2" id="KW-0548">Nucleotidyltransferase</keyword>
<dbReference type="RefSeq" id="WP_013703761.1">
    <property type="nucleotide sequence ID" value="NC_015387.1"/>
</dbReference>
<name>F2NL94_MARHT</name>
<dbReference type="Gene3D" id="3.30.420.10">
    <property type="entry name" value="Ribonuclease H-like superfamily/Ribonuclease H"/>
    <property type="match status" value="1"/>
</dbReference>
<keyword evidence="2" id="KW-0808">Transferase</keyword>
<dbReference type="GO" id="GO:0003677">
    <property type="term" value="F:DNA binding"/>
    <property type="evidence" value="ECO:0007669"/>
    <property type="project" value="InterPro"/>
</dbReference>
<dbReference type="GO" id="GO:0003887">
    <property type="term" value="F:DNA-directed DNA polymerase activity"/>
    <property type="evidence" value="ECO:0007669"/>
    <property type="project" value="UniProtKB-EC"/>
</dbReference>
<dbReference type="STRING" id="869210.Marky_0969"/>
<dbReference type="GO" id="GO:0008408">
    <property type="term" value="F:3'-5' exonuclease activity"/>
    <property type="evidence" value="ECO:0007669"/>
    <property type="project" value="TreeGrafter"/>
</dbReference>
<protein>
    <submittedName>
        <fullName evidence="2">DNA polymerase III, epsilon subunit</fullName>
        <ecNumber evidence="2">2.7.7.7</ecNumber>
    </submittedName>
</protein>
<dbReference type="SMART" id="SM00479">
    <property type="entry name" value="EXOIII"/>
    <property type="match status" value="1"/>
</dbReference>
<dbReference type="EMBL" id="CP002630">
    <property type="protein sequence ID" value="AEB11713.1"/>
    <property type="molecule type" value="Genomic_DNA"/>
</dbReference>
<dbReference type="PANTHER" id="PTHR30231:SF41">
    <property type="entry name" value="DNA POLYMERASE III SUBUNIT EPSILON"/>
    <property type="match status" value="1"/>
</dbReference>
<dbReference type="Pfam" id="PF00929">
    <property type="entry name" value="RNase_T"/>
    <property type="match status" value="1"/>
</dbReference>
<dbReference type="PANTHER" id="PTHR30231">
    <property type="entry name" value="DNA POLYMERASE III SUBUNIT EPSILON"/>
    <property type="match status" value="1"/>
</dbReference>
<dbReference type="AlphaFoldDB" id="F2NL94"/>
<keyword evidence="3" id="KW-1185">Reference proteome</keyword>
<proteinExistence type="predicted"/>
<dbReference type="InterPro" id="IPR006054">
    <property type="entry name" value="DnaQ"/>
</dbReference>
<dbReference type="NCBIfam" id="TIGR00573">
    <property type="entry name" value="dnaq"/>
    <property type="match status" value="1"/>
</dbReference>
<dbReference type="KEGG" id="mhd:Marky_0969"/>
<dbReference type="EC" id="2.7.7.7" evidence="2"/>
<dbReference type="InterPro" id="IPR013520">
    <property type="entry name" value="Ribonucl_H"/>
</dbReference>
<evidence type="ECO:0000313" key="2">
    <source>
        <dbReference type="EMBL" id="AEB11713.1"/>
    </source>
</evidence>
<feature type="domain" description="Exonuclease" evidence="1">
    <location>
        <begin position="75"/>
        <end position="239"/>
    </location>
</feature>
<dbReference type="OrthoDB" id="9803913at2"/>
<dbReference type="eggNOG" id="COG2176">
    <property type="taxonomic scope" value="Bacteria"/>
</dbReference>
<dbReference type="InterPro" id="IPR036397">
    <property type="entry name" value="RNaseH_sf"/>
</dbReference>
<dbReference type="FunFam" id="3.30.420.10:FF:000045">
    <property type="entry name" value="3'-5' exonuclease DinG"/>
    <property type="match status" value="1"/>
</dbReference>
<evidence type="ECO:0000259" key="1">
    <source>
        <dbReference type="SMART" id="SM00479"/>
    </source>
</evidence>
<evidence type="ECO:0000313" key="3">
    <source>
        <dbReference type="Proteomes" id="UP000007030"/>
    </source>
</evidence>
<accession>F2NL94</accession>
<dbReference type="GO" id="GO:0045004">
    <property type="term" value="P:DNA replication proofreading"/>
    <property type="evidence" value="ECO:0007669"/>
    <property type="project" value="TreeGrafter"/>
</dbReference>